<proteinExistence type="predicted"/>
<reference evidence="1" key="1">
    <citation type="submission" date="2018-05" db="EMBL/GenBank/DDBJ databases">
        <authorList>
            <person name="Lanie J.A."/>
            <person name="Ng W.-L."/>
            <person name="Kazmierczak K.M."/>
            <person name="Andrzejewski T.M."/>
            <person name="Davidsen T.M."/>
            <person name="Wayne K.J."/>
            <person name="Tettelin H."/>
            <person name="Glass J.I."/>
            <person name="Rusch D."/>
            <person name="Podicherti R."/>
            <person name="Tsui H.-C.T."/>
            <person name="Winkler M.E."/>
        </authorList>
    </citation>
    <scope>NUCLEOTIDE SEQUENCE</scope>
</reference>
<dbReference type="EMBL" id="UINC01167387">
    <property type="protein sequence ID" value="SVD69875.1"/>
    <property type="molecule type" value="Genomic_DNA"/>
</dbReference>
<evidence type="ECO:0000313" key="1">
    <source>
        <dbReference type="EMBL" id="SVD69875.1"/>
    </source>
</evidence>
<accession>A0A382XGZ3</accession>
<protein>
    <submittedName>
        <fullName evidence="1">Uncharacterized protein</fullName>
    </submittedName>
</protein>
<dbReference type="AlphaFoldDB" id="A0A382XGZ3"/>
<organism evidence="1">
    <name type="scientific">marine metagenome</name>
    <dbReference type="NCBI Taxonomy" id="408172"/>
    <lineage>
        <taxon>unclassified sequences</taxon>
        <taxon>metagenomes</taxon>
        <taxon>ecological metagenomes</taxon>
    </lineage>
</organism>
<gene>
    <name evidence="1" type="ORF">METZ01_LOCUS422729</name>
</gene>
<sequence length="27" mass="3068">MSGLASLIILERDRIENKFAGFFILRG</sequence>
<name>A0A382XGZ3_9ZZZZ</name>